<evidence type="ECO:0000313" key="2">
    <source>
        <dbReference type="Proteomes" id="UP001324427"/>
    </source>
</evidence>
<dbReference type="AlphaFoldDB" id="A0AAV9J6R1"/>
<dbReference type="EMBL" id="JAVFHQ010000065">
    <property type="protein sequence ID" value="KAK4540579.1"/>
    <property type="molecule type" value="Genomic_DNA"/>
</dbReference>
<sequence>MEDLHALKQTISDMTPTSGPKHILKLPPELRNYIYRLVAVSTTPTNVAATPAHLKDGKMYRALVHRRLPIALACKQLRREVLAVYFEENTFQIVTSALNIEALAIFGQLAGPSLKHITSFKVLHKHGPAYIRFTARVECATAGSSEGMLRLFAGGEEIERTVERAREALAYCCCNIIEVAQQYRALTRPALGTANTLFAFVKDYARSVEEHKQSTYSEGRYIRYLCQDCSGRTSVDSTKYEASNSGWR</sequence>
<dbReference type="InterPro" id="IPR038883">
    <property type="entry name" value="AN11006-like"/>
</dbReference>
<dbReference type="PANTHER" id="PTHR42085:SF1">
    <property type="entry name" value="F-BOX DOMAIN-CONTAINING PROTEIN"/>
    <property type="match status" value="1"/>
</dbReference>
<keyword evidence="2" id="KW-1185">Reference proteome</keyword>
<proteinExistence type="predicted"/>
<dbReference type="Proteomes" id="UP001324427">
    <property type="component" value="Unassembled WGS sequence"/>
</dbReference>
<name>A0AAV9J6R1_9PEZI</name>
<dbReference type="PANTHER" id="PTHR42085">
    <property type="entry name" value="F-BOX DOMAIN-CONTAINING PROTEIN"/>
    <property type="match status" value="1"/>
</dbReference>
<reference evidence="1 2" key="1">
    <citation type="submission" date="2021-11" db="EMBL/GenBank/DDBJ databases">
        <title>Black yeast isolated from Biological Soil Crust.</title>
        <authorList>
            <person name="Kurbessoian T."/>
        </authorList>
    </citation>
    <scope>NUCLEOTIDE SEQUENCE [LARGE SCALE GENOMIC DNA]</scope>
    <source>
        <strain evidence="1 2">CCFEE 5522</strain>
    </source>
</reference>
<accession>A0AAV9J6R1</accession>
<comment type="caution">
    <text evidence="1">The sequence shown here is derived from an EMBL/GenBank/DDBJ whole genome shotgun (WGS) entry which is preliminary data.</text>
</comment>
<protein>
    <submittedName>
        <fullName evidence="1">Uncharacterized protein</fullName>
    </submittedName>
</protein>
<gene>
    <name evidence="1" type="ORF">LTR36_009109</name>
</gene>
<organism evidence="1 2">
    <name type="scientific">Oleoguttula mirabilis</name>
    <dbReference type="NCBI Taxonomy" id="1507867"/>
    <lineage>
        <taxon>Eukaryota</taxon>
        <taxon>Fungi</taxon>
        <taxon>Dikarya</taxon>
        <taxon>Ascomycota</taxon>
        <taxon>Pezizomycotina</taxon>
        <taxon>Dothideomycetes</taxon>
        <taxon>Dothideomycetidae</taxon>
        <taxon>Mycosphaerellales</taxon>
        <taxon>Teratosphaeriaceae</taxon>
        <taxon>Oleoguttula</taxon>
    </lineage>
</organism>
<evidence type="ECO:0000313" key="1">
    <source>
        <dbReference type="EMBL" id="KAK4540579.1"/>
    </source>
</evidence>